<dbReference type="GO" id="GO:0005576">
    <property type="term" value="C:extracellular region"/>
    <property type="evidence" value="ECO:0007669"/>
    <property type="project" value="UniProtKB-SubCell"/>
</dbReference>
<evidence type="ECO:0000259" key="10">
    <source>
        <dbReference type="Pfam" id="PF05617"/>
    </source>
</evidence>
<dbReference type="OrthoDB" id="1495705at2759"/>
<dbReference type="AlphaFoldDB" id="A0A5N6QGD5"/>
<evidence type="ECO:0000256" key="2">
    <source>
        <dbReference type="ARBA" id="ARBA00004613"/>
    </source>
</evidence>
<dbReference type="InterPro" id="IPR044711">
    <property type="entry name" value="EC11-15"/>
</dbReference>
<dbReference type="EMBL" id="CM017321">
    <property type="protein sequence ID" value="KAE7998237.1"/>
    <property type="molecule type" value="Genomic_DNA"/>
</dbReference>
<feature type="signal peptide" evidence="9">
    <location>
        <begin position="1"/>
        <end position="21"/>
    </location>
</feature>
<dbReference type="GO" id="GO:2000008">
    <property type="term" value="P:regulation of protein localization to cell surface"/>
    <property type="evidence" value="ECO:0007669"/>
    <property type="project" value="UniProtKB-ARBA"/>
</dbReference>
<gene>
    <name evidence="11" type="ORF">FH972_002802</name>
</gene>
<dbReference type="Pfam" id="PF05617">
    <property type="entry name" value="Prolamin_like"/>
    <property type="match status" value="1"/>
</dbReference>
<evidence type="ECO:0000256" key="4">
    <source>
        <dbReference type="ARBA" id="ARBA00022729"/>
    </source>
</evidence>
<accession>A0A5N6QGD5</accession>
<name>A0A5N6QGD5_9ROSI</name>
<comment type="function">
    <text evidence="7">Involved in the regulation of gamete interactions during the double fertilization and to prevent multiple-pollen tube attraction; mediates the redistribution of the gamete fusogen HAP2/GCS1 to the cell surface after secretion upon sperm arrival.</text>
</comment>
<organism evidence="11 12">
    <name type="scientific">Carpinus fangiana</name>
    <dbReference type="NCBI Taxonomy" id="176857"/>
    <lineage>
        <taxon>Eukaryota</taxon>
        <taxon>Viridiplantae</taxon>
        <taxon>Streptophyta</taxon>
        <taxon>Embryophyta</taxon>
        <taxon>Tracheophyta</taxon>
        <taxon>Spermatophyta</taxon>
        <taxon>Magnoliopsida</taxon>
        <taxon>eudicotyledons</taxon>
        <taxon>Gunneridae</taxon>
        <taxon>Pentapetalae</taxon>
        <taxon>rosids</taxon>
        <taxon>fabids</taxon>
        <taxon>Fagales</taxon>
        <taxon>Betulaceae</taxon>
        <taxon>Carpinus</taxon>
    </lineage>
</organism>
<keyword evidence="6" id="KW-0968">Cytoplasmic vesicle</keyword>
<evidence type="ECO:0000256" key="5">
    <source>
        <dbReference type="ARBA" id="ARBA00023279"/>
    </source>
</evidence>
<keyword evidence="12" id="KW-1185">Reference proteome</keyword>
<dbReference type="GO" id="GO:0009567">
    <property type="term" value="P:double fertilization forming a zygote and endosperm"/>
    <property type="evidence" value="ECO:0007669"/>
    <property type="project" value="InterPro"/>
</dbReference>
<keyword evidence="5" id="KW-0278">Fertilization</keyword>
<protein>
    <recommendedName>
        <fullName evidence="10">Prolamin-like domain-containing protein</fullName>
    </recommendedName>
</protein>
<evidence type="ECO:0000256" key="3">
    <source>
        <dbReference type="ARBA" id="ARBA00022525"/>
    </source>
</evidence>
<feature type="chain" id="PRO_5024373432" description="Prolamin-like domain-containing protein" evidence="9">
    <location>
        <begin position="22"/>
        <end position="128"/>
    </location>
</feature>
<feature type="domain" description="Prolamin-like" evidence="10">
    <location>
        <begin position="45"/>
        <end position="109"/>
    </location>
</feature>
<comment type="similarity">
    <text evidence="8">Belongs to the plant egg cell-secreted peptide family.</text>
</comment>
<evidence type="ECO:0000256" key="9">
    <source>
        <dbReference type="SAM" id="SignalP"/>
    </source>
</evidence>
<dbReference type="GO" id="GO:0080155">
    <property type="term" value="P:regulation of double fertilization forming a zygote and endosperm"/>
    <property type="evidence" value="ECO:0007669"/>
    <property type="project" value="UniProtKB-ARBA"/>
</dbReference>
<dbReference type="Proteomes" id="UP000327013">
    <property type="component" value="Chromosome 1"/>
</dbReference>
<keyword evidence="4 9" id="KW-0732">Signal</keyword>
<evidence type="ECO:0000256" key="1">
    <source>
        <dbReference type="ARBA" id="ARBA00004541"/>
    </source>
</evidence>
<sequence length="128" mass="13717">MDVKNVFIILLLACLLANVTATADLPIKPGYKVVSTFHVSGDQVDCLKLLADMRSCSNGIVGFLRKTQNSFHPDCCHFISTLNNNCSPTTLKSFGFTIEVVNTLQGHCDEASNPAPAPLAGSYTLLGN</sequence>
<proteinExistence type="inferred from homology"/>
<dbReference type="PANTHER" id="PTHR35293:SF9">
    <property type="entry name" value="EGG CELL-SECRETED PROTEIN 1.4-LIKE"/>
    <property type="match status" value="1"/>
</dbReference>
<evidence type="ECO:0000256" key="7">
    <source>
        <dbReference type="ARBA" id="ARBA00034457"/>
    </source>
</evidence>
<dbReference type="InterPro" id="IPR008502">
    <property type="entry name" value="Prolamin-like"/>
</dbReference>
<comment type="subcellular location">
    <subcellularLocation>
        <location evidence="1">Cytoplasmic vesicle</location>
    </subcellularLocation>
    <subcellularLocation>
        <location evidence="2">Secreted</location>
    </subcellularLocation>
</comment>
<reference evidence="11 12" key="1">
    <citation type="submission" date="2019-06" db="EMBL/GenBank/DDBJ databases">
        <title>A chromosomal-level reference genome of Carpinus fangiana (Coryloideae, Betulaceae).</title>
        <authorList>
            <person name="Yang X."/>
            <person name="Wang Z."/>
            <person name="Zhang L."/>
            <person name="Hao G."/>
            <person name="Liu J."/>
            <person name="Yang Y."/>
        </authorList>
    </citation>
    <scope>NUCLEOTIDE SEQUENCE [LARGE SCALE GENOMIC DNA]</scope>
    <source>
        <strain evidence="11">Cfa_2016G</strain>
        <tissue evidence="11">Leaf</tissue>
    </source>
</reference>
<evidence type="ECO:0000313" key="11">
    <source>
        <dbReference type="EMBL" id="KAE7998237.1"/>
    </source>
</evidence>
<evidence type="ECO:0000256" key="8">
    <source>
        <dbReference type="ARBA" id="ARBA00034484"/>
    </source>
</evidence>
<evidence type="ECO:0000313" key="12">
    <source>
        <dbReference type="Proteomes" id="UP000327013"/>
    </source>
</evidence>
<keyword evidence="3" id="KW-0964">Secreted</keyword>
<dbReference type="PANTHER" id="PTHR35293">
    <property type="entry name" value="EGG CELL-SECRETED PROTEIN 1.5"/>
    <property type="match status" value="1"/>
</dbReference>
<evidence type="ECO:0000256" key="6">
    <source>
        <dbReference type="ARBA" id="ARBA00023329"/>
    </source>
</evidence>
<dbReference type="GO" id="GO:0031410">
    <property type="term" value="C:cytoplasmic vesicle"/>
    <property type="evidence" value="ECO:0007669"/>
    <property type="project" value="UniProtKB-SubCell"/>
</dbReference>